<gene>
    <name evidence="1" type="primary">ORF170958</name>
</gene>
<protein>
    <submittedName>
        <fullName evidence="1">Uncharacterized protein</fullName>
    </submittedName>
</protein>
<organism evidence="1">
    <name type="scientific">Arion vulgaris</name>
    <dbReference type="NCBI Taxonomy" id="1028688"/>
    <lineage>
        <taxon>Eukaryota</taxon>
        <taxon>Metazoa</taxon>
        <taxon>Spiralia</taxon>
        <taxon>Lophotrochozoa</taxon>
        <taxon>Mollusca</taxon>
        <taxon>Gastropoda</taxon>
        <taxon>Heterobranchia</taxon>
        <taxon>Euthyneura</taxon>
        <taxon>Panpulmonata</taxon>
        <taxon>Eupulmonata</taxon>
        <taxon>Stylommatophora</taxon>
        <taxon>Helicina</taxon>
        <taxon>Arionoidea</taxon>
        <taxon>Arionidae</taxon>
        <taxon>Arion</taxon>
    </lineage>
</organism>
<evidence type="ECO:0000313" key="1">
    <source>
        <dbReference type="EMBL" id="CEK89429.1"/>
    </source>
</evidence>
<reference evidence="1" key="1">
    <citation type="submission" date="2014-12" db="EMBL/GenBank/DDBJ databases">
        <title>Insight into the proteome of Arion vulgaris.</title>
        <authorList>
            <person name="Aradska J."/>
            <person name="Bulat T."/>
            <person name="Smidak R."/>
            <person name="Sarate P."/>
            <person name="Gangsoo J."/>
            <person name="Sialana F."/>
            <person name="Bilban M."/>
            <person name="Lubec G."/>
        </authorList>
    </citation>
    <scope>NUCLEOTIDE SEQUENCE</scope>
    <source>
        <tissue evidence="1">Skin</tissue>
    </source>
</reference>
<dbReference type="EMBL" id="HACG01042564">
    <property type="protein sequence ID" value="CEK89429.1"/>
    <property type="molecule type" value="Transcribed_RNA"/>
</dbReference>
<dbReference type="AlphaFoldDB" id="A0A0B7B7Z7"/>
<name>A0A0B7B7Z7_9EUPU</name>
<proteinExistence type="predicted"/>
<accession>A0A0B7B7Z7</accession>
<sequence length="86" mass="9954">MTWQTFPCVRLRDSLRESLPNCRVAKEETSNLKAHRSHSLCFISADFFIFCQLFMINVSAKITHWFAGNKLRLYMGIEEGVVISVL</sequence>